<dbReference type="Gene3D" id="3.40.390.10">
    <property type="entry name" value="Collagenase (Catalytic Domain)"/>
    <property type="match status" value="1"/>
</dbReference>
<dbReference type="InterPro" id="IPR051489">
    <property type="entry name" value="ADAM_Metalloproteinase"/>
</dbReference>
<keyword evidence="9" id="KW-0401">Integrin</keyword>
<keyword evidence="6" id="KW-1133">Transmembrane helix</keyword>
<feature type="compositionally biased region" description="Basic residues" evidence="5">
    <location>
        <begin position="527"/>
        <end position="542"/>
    </location>
</feature>
<name>I1ZIA5_SCHMD</name>
<dbReference type="PROSITE" id="PS50215">
    <property type="entry name" value="ADAM_MEPRO"/>
    <property type="match status" value="1"/>
</dbReference>
<dbReference type="PANTHER" id="PTHR45702">
    <property type="entry name" value="ADAM10/ADAM17 METALLOPEPTIDASE FAMILY MEMBER"/>
    <property type="match status" value="1"/>
</dbReference>
<keyword evidence="4" id="KW-0862">Zinc</keyword>
<dbReference type="InterPro" id="IPR024079">
    <property type="entry name" value="MetalloPept_cat_dom_sf"/>
</dbReference>
<keyword evidence="6" id="KW-0472">Membrane</keyword>
<dbReference type="SMART" id="SM00050">
    <property type="entry name" value="DISIN"/>
    <property type="match status" value="1"/>
</dbReference>
<accession>I1ZIA5</accession>
<dbReference type="EC" id="3.4.24.81" evidence="2"/>
<comment type="caution">
    <text evidence="4">Lacks conserved residue(s) required for the propagation of feature annotation.</text>
</comment>
<feature type="binding site" evidence="4">
    <location>
        <position position="187"/>
    </location>
    <ligand>
        <name>Zn(2+)</name>
        <dbReference type="ChEBI" id="CHEBI:29105"/>
        <note>catalytic</note>
    </ligand>
</feature>
<dbReference type="PANTHER" id="PTHR45702:SF2">
    <property type="entry name" value="KUZBANIAN, ISOFORM A"/>
    <property type="match status" value="1"/>
</dbReference>
<dbReference type="SUPFAM" id="SSF55486">
    <property type="entry name" value="Metalloproteases ('zincins'), catalytic domain"/>
    <property type="match status" value="1"/>
</dbReference>
<evidence type="ECO:0000313" key="9">
    <source>
        <dbReference type="EMBL" id="AFJ24759.1"/>
    </source>
</evidence>
<evidence type="ECO:0000256" key="3">
    <source>
        <dbReference type="ARBA" id="ARBA00022685"/>
    </source>
</evidence>
<feature type="binding site" evidence="4">
    <location>
        <position position="177"/>
    </location>
    <ligand>
        <name>Zn(2+)</name>
        <dbReference type="ChEBI" id="CHEBI:29105"/>
        <note>catalytic</note>
    </ligand>
</feature>
<dbReference type="PROSITE" id="PS50214">
    <property type="entry name" value="DISINTEGRIN_2"/>
    <property type="match status" value="1"/>
</dbReference>
<dbReference type="GO" id="GO:0006509">
    <property type="term" value="P:membrane protein ectodomain proteolysis"/>
    <property type="evidence" value="ECO:0007669"/>
    <property type="project" value="TreeGrafter"/>
</dbReference>
<dbReference type="GO" id="GO:0005886">
    <property type="term" value="C:plasma membrane"/>
    <property type="evidence" value="ECO:0007669"/>
    <property type="project" value="TreeGrafter"/>
</dbReference>
<reference evidence="9" key="1">
    <citation type="journal article" date="2012" name="Genes Dev.">
        <title>A molecular wound response program associated with regeneration initiation in planarians.</title>
        <authorList>
            <person name="Wenemoser D."/>
            <person name="Lapan S.W."/>
            <person name="Wilkinson A.W."/>
            <person name="Bell G.W."/>
            <person name="Reddien P.W."/>
        </authorList>
    </citation>
    <scope>NUCLEOTIDE SEQUENCE</scope>
</reference>
<dbReference type="EMBL" id="JX010516">
    <property type="protein sequence ID" value="AFJ24759.1"/>
    <property type="molecule type" value="mRNA"/>
</dbReference>
<keyword evidence="6" id="KW-0812">Transmembrane</keyword>
<dbReference type="Gene3D" id="4.10.70.10">
    <property type="entry name" value="Disintegrin domain"/>
    <property type="match status" value="1"/>
</dbReference>
<dbReference type="GO" id="GO:0046872">
    <property type="term" value="F:metal ion binding"/>
    <property type="evidence" value="ECO:0007669"/>
    <property type="project" value="UniProtKB-KW"/>
</dbReference>
<dbReference type="GO" id="GO:0007219">
    <property type="term" value="P:Notch signaling pathway"/>
    <property type="evidence" value="ECO:0007669"/>
    <property type="project" value="TreeGrafter"/>
</dbReference>
<dbReference type="Pfam" id="PF13574">
    <property type="entry name" value="Reprolysin_2"/>
    <property type="match status" value="1"/>
</dbReference>
<feature type="domain" description="Peptidase M12B" evidence="8">
    <location>
        <begin position="107"/>
        <end position="239"/>
    </location>
</feature>
<keyword evidence="3" id="KW-0165">Cleavage on pair of basic residues</keyword>
<sequence>MTWMNVMECYERSNEEPLSLYNKQTNVYLYFAILKDLETENILLLPCFGDDKYNGIGFRVDRVRINTTDDCDPGQIRDSNPFCSANIDVTNFLNLNSYVKHDDFCLAYIFTYRDFNGGTLGLAWVAEPGGSGGVCEKHRMMQEGSQNVKKSLNTGIVTLLNYGSYVALKVSQLTFAHEMGHNFGSKHDDDHKENQDCLPLVEDPKGNYIMFASATSGDKENNNKFSVCSRDSIARLLNRVTKGSGNCFLHQEGSFCGNKLAEDGEQCDCGYSSKDCQDKCCNPKMSNSPCKLTPKILINKQWKPVYCSPSAGECCTNDCQFQPVQHLCRTKGECHKAAYCNGTHTKCPKSKKVPDLTKCQDNTRVCKNGQCIGSICESVRGWHECSIVRSEKVTPEMMCFVACKENMTNAPCISTFDLQSKIELRQKYPLLAKELLLNNKPIQLKAGAPCDNYHGYCDAFLRCRSVEADGPLARIKNLIFSSAMLTKAKRWIMQFWWAVMLICVGGIIFVGIFLKLFSRSTPSSNPKLRKRIVPNSANHRRSDRPSEPRSRIEVPPNGITHPSAPPPRPNRQSMPPRKHTSIPDHNRLHRNRDRPMSLYQSNPNHSDASTRPLSMNFDSNVELHEVSNIIASHVKPSYPPPAYAEV</sequence>
<dbReference type="AlphaFoldDB" id="I1ZIA5"/>
<keyword evidence="4" id="KW-0479">Metal-binding</keyword>
<feature type="compositionally biased region" description="Polar residues" evidence="5">
    <location>
        <begin position="598"/>
        <end position="614"/>
    </location>
</feature>
<dbReference type="MEROPS" id="M12.328"/>
<dbReference type="InterPro" id="IPR049038">
    <property type="entry name" value="ADAM10_Cys-rich"/>
</dbReference>
<protein>
    <recommendedName>
        <fullName evidence="2">ADAM10 endopeptidase</fullName>
        <ecNumber evidence="2">3.4.24.81</ecNumber>
    </recommendedName>
</protein>
<feature type="domain" description="Disintegrin" evidence="7">
    <location>
        <begin position="253"/>
        <end position="355"/>
    </location>
</feature>
<feature type="active site" evidence="4">
    <location>
        <position position="178"/>
    </location>
</feature>
<evidence type="ECO:0000256" key="5">
    <source>
        <dbReference type="SAM" id="MobiDB-lite"/>
    </source>
</evidence>
<dbReference type="GO" id="GO:0004222">
    <property type="term" value="F:metalloendopeptidase activity"/>
    <property type="evidence" value="ECO:0007669"/>
    <property type="project" value="InterPro"/>
</dbReference>
<organism evidence="9">
    <name type="scientific">Schmidtea mediterranea</name>
    <name type="common">Freshwater planarian flatworm</name>
    <dbReference type="NCBI Taxonomy" id="79327"/>
    <lineage>
        <taxon>Eukaryota</taxon>
        <taxon>Metazoa</taxon>
        <taxon>Spiralia</taxon>
        <taxon>Lophotrochozoa</taxon>
        <taxon>Platyhelminthes</taxon>
        <taxon>Rhabditophora</taxon>
        <taxon>Seriata</taxon>
        <taxon>Tricladida</taxon>
        <taxon>Continenticola</taxon>
        <taxon>Geoplanoidea</taxon>
        <taxon>Dugesiidae</taxon>
        <taxon>Schmidtea</taxon>
    </lineage>
</organism>
<dbReference type="GO" id="GO:0007229">
    <property type="term" value="P:integrin-mediated signaling pathway"/>
    <property type="evidence" value="ECO:0007669"/>
    <property type="project" value="UniProtKB-KW"/>
</dbReference>
<feature type="transmembrane region" description="Helical" evidence="6">
    <location>
        <begin position="495"/>
        <end position="517"/>
    </location>
</feature>
<comment type="catalytic activity">
    <reaction evidence="1">
        <text>Endopeptidase of broad specificity.</text>
        <dbReference type="EC" id="3.4.24.81"/>
    </reaction>
</comment>
<feature type="binding site" evidence="4">
    <location>
        <position position="181"/>
    </location>
    <ligand>
        <name>Zn(2+)</name>
        <dbReference type="ChEBI" id="CHEBI:29105"/>
        <note>catalytic</note>
    </ligand>
</feature>
<feature type="compositionally biased region" description="Basic and acidic residues" evidence="5">
    <location>
        <begin position="543"/>
        <end position="552"/>
    </location>
</feature>
<dbReference type="SUPFAM" id="SSF57552">
    <property type="entry name" value="Blood coagulation inhibitor (disintegrin)"/>
    <property type="match status" value="1"/>
</dbReference>
<evidence type="ECO:0000256" key="4">
    <source>
        <dbReference type="PROSITE-ProRule" id="PRU00276"/>
    </source>
</evidence>
<dbReference type="InterPro" id="IPR001590">
    <property type="entry name" value="Peptidase_M12B"/>
</dbReference>
<dbReference type="Pfam" id="PF00200">
    <property type="entry name" value="Disintegrin"/>
    <property type="match status" value="1"/>
</dbReference>
<evidence type="ECO:0000259" key="7">
    <source>
        <dbReference type="PROSITE" id="PS50214"/>
    </source>
</evidence>
<dbReference type="Pfam" id="PF21299">
    <property type="entry name" value="ADAM10_Cys-rich"/>
    <property type="match status" value="1"/>
</dbReference>
<evidence type="ECO:0000256" key="6">
    <source>
        <dbReference type="SAM" id="Phobius"/>
    </source>
</evidence>
<evidence type="ECO:0000256" key="2">
    <source>
        <dbReference type="ARBA" id="ARBA00012332"/>
    </source>
</evidence>
<proteinExistence type="evidence at transcript level"/>
<evidence type="ECO:0000259" key="8">
    <source>
        <dbReference type="PROSITE" id="PS50215"/>
    </source>
</evidence>
<dbReference type="InterPro" id="IPR036436">
    <property type="entry name" value="Disintegrin_dom_sf"/>
</dbReference>
<feature type="region of interest" description="Disordered" evidence="5">
    <location>
        <begin position="522"/>
        <end position="614"/>
    </location>
</feature>
<evidence type="ECO:0000256" key="1">
    <source>
        <dbReference type="ARBA" id="ARBA00001809"/>
    </source>
</evidence>
<dbReference type="InterPro" id="IPR001762">
    <property type="entry name" value="Disintegrin_dom"/>
</dbReference>